<evidence type="ECO:0000313" key="2">
    <source>
        <dbReference type="WBParaSite" id="Minc3s00493g13256"/>
    </source>
</evidence>
<reference evidence="2" key="1">
    <citation type="submission" date="2022-11" db="UniProtKB">
        <authorList>
            <consortium name="WormBaseParasite"/>
        </authorList>
    </citation>
    <scope>IDENTIFICATION</scope>
</reference>
<organism evidence="1 2">
    <name type="scientific">Meloidogyne incognita</name>
    <name type="common">Southern root-knot nematode worm</name>
    <name type="synonym">Oxyuris incognita</name>
    <dbReference type="NCBI Taxonomy" id="6306"/>
    <lineage>
        <taxon>Eukaryota</taxon>
        <taxon>Metazoa</taxon>
        <taxon>Ecdysozoa</taxon>
        <taxon>Nematoda</taxon>
        <taxon>Chromadorea</taxon>
        <taxon>Rhabditida</taxon>
        <taxon>Tylenchina</taxon>
        <taxon>Tylenchomorpha</taxon>
        <taxon>Tylenchoidea</taxon>
        <taxon>Meloidogynidae</taxon>
        <taxon>Meloidogyninae</taxon>
        <taxon>Meloidogyne</taxon>
        <taxon>Meloidogyne incognita group</taxon>
    </lineage>
</organism>
<evidence type="ECO:0000313" key="1">
    <source>
        <dbReference type="Proteomes" id="UP000887563"/>
    </source>
</evidence>
<dbReference type="Proteomes" id="UP000887563">
    <property type="component" value="Unplaced"/>
</dbReference>
<protein>
    <submittedName>
        <fullName evidence="2">Uncharacterized protein</fullName>
    </submittedName>
</protein>
<accession>A0A914LG03</accession>
<dbReference type="WBParaSite" id="Minc3s00493g13256">
    <property type="protein sequence ID" value="Minc3s00493g13256"/>
    <property type="gene ID" value="Minc3s00493g13256"/>
</dbReference>
<proteinExistence type="predicted"/>
<dbReference type="AlphaFoldDB" id="A0A914LG03"/>
<keyword evidence="1" id="KW-1185">Reference proteome</keyword>
<sequence>MPDCVLHHFQASPAFLDFLFRREGLDLLEGLVLQAFLEVQVGLLLQLLLFDLTSLTVQALQAGRLCLVRREDLLVLEGIRV</sequence>
<name>A0A914LG03_MELIC</name>